<dbReference type="Pfam" id="PF13968">
    <property type="entry name" value="DUF4220"/>
    <property type="match status" value="1"/>
</dbReference>
<name>A0AAW0KME4_QUESU</name>
<dbReference type="PANTHER" id="PTHR31325">
    <property type="entry name" value="OS01G0798800 PROTEIN-RELATED"/>
    <property type="match status" value="1"/>
</dbReference>
<dbReference type="EMBL" id="PKMF04000256">
    <property type="protein sequence ID" value="KAK7840678.1"/>
    <property type="molecule type" value="Genomic_DNA"/>
</dbReference>
<evidence type="ECO:0000259" key="1">
    <source>
        <dbReference type="Pfam" id="PF13968"/>
    </source>
</evidence>
<feature type="domain" description="DUF4220" evidence="1">
    <location>
        <begin position="4"/>
        <end position="62"/>
    </location>
</feature>
<reference evidence="2 3" key="1">
    <citation type="journal article" date="2018" name="Sci. Data">
        <title>The draft genome sequence of cork oak.</title>
        <authorList>
            <person name="Ramos A.M."/>
            <person name="Usie A."/>
            <person name="Barbosa P."/>
            <person name="Barros P.M."/>
            <person name="Capote T."/>
            <person name="Chaves I."/>
            <person name="Simoes F."/>
            <person name="Abreu I."/>
            <person name="Carrasquinho I."/>
            <person name="Faro C."/>
            <person name="Guimaraes J.B."/>
            <person name="Mendonca D."/>
            <person name="Nobrega F."/>
            <person name="Rodrigues L."/>
            <person name="Saibo N.J.M."/>
            <person name="Varela M.C."/>
            <person name="Egas C."/>
            <person name="Matos J."/>
            <person name="Miguel C.M."/>
            <person name="Oliveira M.M."/>
            <person name="Ricardo C.P."/>
            <person name="Goncalves S."/>
        </authorList>
    </citation>
    <scope>NUCLEOTIDE SEQUENCE [LARGE SCALE GENOMIC DNA]</scope>
    <source>
        <strain evidence="3">cv. HL8</strain>
    </source>
</reference>
<sequence length="335" mass="39834">MEHLRFAHRFANMYKGLIVNLMFSSREHVESRSFFSIRDPKDTLRILEIELNLFYDLLHTVKSTHRNNHNNLCFDQKDLSTLVRFSLHTKVVVANSKLGQLVRCISFGLVVAALSLFHKEDKHGRCETDLHLVLWCLRPGYGYSPPMDSARYVIRIWAILLHLKKSRWMQSDHRREEIARTPIISKRWSESLSQFNFIEFCCQESGSESEFRIMIAKVLKYMHIKDFIERKKIDIIQMCYVAVQPLTRNLWQFIFDELLEKSRYVDDPEEAKRISSARGEWVLEDCNYDYNELMSYVMDVAYDESLVLWHIATELRYNTNEDEHSHIILDCDYCN</sequence>
<dbReference type="AlphaFoldDB" id="A0AAW0KME4"/>
<dbReference type="InterPro" id="IPR025315">
    <property type="entry name" value="DUF4220"/>
</dbReference>
<dbReference type="Proteomes" id="UP000237347">
    <property type="component" value="Unassembled WGS sequence"/>
</dbReference>
<accession>A0AAW0KME4</accession>
<protein>
    <recommendedName>
        <fullName evidence="1">DUF4220 domain-containing protein</fullName>
    </recommendedName>
</protein>
<gene>
    <name evidence="2" type="ORF">CFP56_016364</name>
</gene>
<evidence type="ECO:0000313" key="3">
    <source>
        <dbReference type="Proteomes" id="UP000237347"/>
    </source>
</evidence>
<evidence type="ECO:0000313" key="2">
    <source>
        <dbReference type="EMBL" id="KAK7840678.1"/>
    </source>
</evidence>
<proteinExistence type="predicted"/>
<keyword evidence="3" id="KW-1185">Reference proteome</keyword>
<organism evidence="2 3">
    <name type="scientific">Quercus suber</name>
    <name type="common">Cork oak</name>
    <dbReference type="NCBI Taxonomy" id="58331"/>
    <lineage>
        <taxon>Eukaryota</taxon>
        <taxon>Viridiplantae</taxon>
        <taxon>Streptophyta</taxon>
        <taxon>Embryophyta</taxon>
        <taxon>Tracheophyta</taxon>
        <taxon>Spermatophyta</taxon>
        <taxon>Magnoliopsida</taxon>
        <taxon>eudicotyledons</taxon>
        <taxon>Gunneridae</taxon>
        <taxon>Pentapetalae</taxon>
        <taxon>rosids</taxon>
        <taxon>fabids</taxon>
        <taxon>Fagales</taxon>
        <taxon>Fagaceae</taxon>
        <taxon>Quercus</taxon>
    </lineage>
</organism>
<comment type="caution">
    <text evidence="2">The sequence shown here is derived from an EMBL/GenBank/DDBJ whole genome shotgun (WGS) entry which is preliminary data.</text>
</comment>